<dbReference type="RefSeq" id="WP_269308422.1">
    <property type="nucleotide sequence ID" value="NZ_CP098242.1"/>
</dbReference>
<keyword evidence="1" id="KW-0472">Membrane</keyword>
<keyword evidence="1" id="KW-1133">Transmembrane helix</keyword>
<evidence type="ECO:0000256" key="1">
    <source>
        <dbReference type="SAM" id="Phobius"/>
    </source>
</evidence>
<sequence>MIHNSTLLTIVLMAVVTYLTRVAGYIALRNRTLSKRGVRIMSAIPGCVLISVIAPYFVSGKPADLIALAITALAACRFSLLPTVLVGVISAGVLRHIT</sequence>
<dbReference type="KEGG" id="ovb:NB640_09220"/>
<evidence type="ECO:0000313" key="2">
    <source>
        <dbReference type="EMBL" id="WAW09425.1"/>
    </source>
</evidence>
<organism evidence="2 3">
    <name type="scientific">Oxalobacter vibrioformis</name>
    <dbReference type="NCBI Taxonomy" id="933080"/>
    <lineage>
        <taxon>Bacteria</taxon>
        <taxon>Pseudomonadati</taxon>
        <taxon>Pseudomonadota</taxon>
        <taxon>Betaproteobacteria</taxon>
        <taxon>Burkholderiales</taxon>
        <taxon>Oxalobacteraceae</taxon>
        <taxon>Oxalobacter</taxon>
    </lineage>
</organism>
<feature type="transmembrane region" description="Helical" evidence="1">
    <location>
        <begin position="6"/>
        <end position="28"/>
    </location>
</feature>
<gene>
    <name evidence="2" type="ORF">NB640_09220</name>
</gene>
<keyword evidence="1" id="KW-0812">Transmembrane</keyword>
<reference evidence="2" key="1">
    <citation type="journal article" date="2022" name="Front. Microbiol.">
        <title>New perspectives on an old grouping: The genomic and phenotypic variability of Oxalobacter formigenes and the implications for calcium oxalate stone prevention.</title>
        <authorList>
            <person name="Chmiel J.A."/>
            <person name="Carr C."/>
            <person name="Stuivenberg G.A."/>
            <person name="Venema R."/>
            <person name="Chanyi R.M."/>
            <person name="Al K.F."/>
            <person name="Giguere D."/>
            <person name="Say H."/>
            <person name="Akouris P.P."/>
            <person name="Dominguez Romero S.A."/>
            <person name="Kwong A."/>
            <person name="Tai V."/>
            <person name="Koval S.F."/>
            <person name="Razvi H."/>
            <person name="Bjazevic J."/>
            <person name="Burton J.P."/>
        </authorList>
    </citation>
    <scope>NUCLEOTIDE SEQUENCE</scope>
    <source>
        <strain evidence="2">WoOx3</strain>
    </source>
</reference>
<accession>A0A9E9LTM3</accession>
<feature type="transmembrane region" description="Helical" evidence="1">
    <location>
        <begin position="65"/>
        <end position="94"/>
    </location>
</feature>
<evidence type="ECO:0000313" key="3">
    <source>
        <dbReference type="Proteomes" id="UP001156215"/>
    </source>
</evidence>
<name>A0A9E9LTM3_9BURK</name>
<proteinExistence type="predicted"/>
<dbReference type="InterPro" id="IPR008407">
    <property type="entry name" value="Brnchd-chn_aa_trnsp_AzlD"/>
</dbReference>
<keyword evidence="3" id="KW-1185">Reference proteome</keyword>
<dbReference type="Proteomes" id="UP001156215">
    <property type="component" value="Chromosome"/>
</dbReference>
<protein>
    <submittedName>
        <fullName evidence="2">AzlD family protein</fullName>
    </submittedName>
</protein>
<dbReference type="EMBL" id="CP098242">
    <property type="protein sequence ID" value="WAW09425.1"/>
    <property type="molecule type" value="Genomic_DNA"/>
</dbReference>
<dbReference type="Pfam" id="PF05437">
    <property type="entry name" value="AzlD"/>
    <property type="match status" value="1"/>
</dbReference>
<feature type="transmembrane region" description="Helical" evidence="1">
    <location>
        <begin position="40"/>
        <end position="59"/>
    </location>
</feature>
<dbReference type="AlphaFoldDB" id="A0A9E9LTM3"/>